<feature type="transmembrane region" description="Helical" evidence="6">
    <location>
        <begin position="160"/>
        <end position="184"/>
    </location>
</feature>
<evidence type="ECO:0000313" key="8">
    <source>
        <dbReference type="Proteomes" id="UP000295136"/>
    </source>
</evidence>
<accession>A0A4R5FFZ2</accession>
<proteinExistence type="predicted"/>
<dbReference type="GO" id="GO:0016020">
    <property type="term" value="C:membrane"/>
    <property type="evidence" value="ECO:0007669"/>
    <property type="project" value="UniProtKB-SubCell"/>
</dbReference>
<comment type="caution">
    <text evidence="7">The sequence shown here is derived from an EMBL/GenBank/DDBJ whole genome shotgun (WGS) entry which is preliminary data.</text>
</comment>
<dbReference type="Proteomes" id="UP000295136">
    <property type="component" value="Unassembled WGS sequence"/>
</dbReference>
<evidence type="ECO:0000256" key="2">
    <source>
        <dbReference type="ARBA" id="ARBA00022448"/>
    </source>
</evidence>
<keyword evidence="8" id="KW-1185">Reference proteome</keyword>
<dbReference type="InterPro" id="IPR036259">
    <property type="entry name" value="MFS_trans_sf"/>
</dbReference>
<comment type="subcellular location">
    <subcellularLocation>
        <location evidence="1">Membrane</location>
        <topology evidence="1">Multi-pass membrane protein</topology>
    </subcellularLocation>
</comment>
<gene>
    <name evidence="7" type="ORF">E1295_19955</name>
</gene>
<evidence type="ECO:0000256" key="1">
    <source>
        <dbReference type="ARBA" id="ARBA00004141"/>
    </source>
</evidence>
<dbReference type="Gene3D" id="1.20.1250.20">
    <property type="entry name" value="MFS general substrate transporter like domains"/>
    <property type="match status" value="1"/>
</dbReference>
<dbReference type="RefSeq" id="WP_132631841.1">
    <property type="nucleotide sequence ID" value="NZ_SMLD01000049.1"/>
</dbReference>
<reference evidence="7 8" key="1">
    <citation type="submission" date="2019-03" db="EMBL/GenBank/DDBJ databases">
        <title>Draft genome sequences of novel Actinobacteria.</title>
        <authorList>
            <person name="Sahin N."/>
            <person name="Ay H."/>
            <person name="Saygin H."/>
        </authorList>
    </citation>
    <scope>NUCLEOTIDE SEQUENCE [LARGE SCALE GENOMIC DNA]</scope>
    <source>
        <strain evidence="7 8">6K102</strain>
    </source>
</reference>
<dbReference type="AlphaFoldDB" id="A0A4R5FFZ2"/>
<organism evidence="7 8">
    <name type="scientific">Nonomuraea mesophila</name>
    <dbReference type="NCBI Taxonomy" id="2530382"/>
    <lineage>
        <taxon>Bacteria</taxon>
        <taxon>Bacillati</taxon>
        <taxon>Actinomycetota</taxon>
        <taxon>Actinomycetes</taxon>
        <taxon>Streptosporangiales</taxon>
        <taxon>Streptosporangiaceae</taxon>
        <taxon>Nonomuraea</taxon>
    </lineage>
</organism>
<sequence length="240" mass="24470">MALGAVLIAGFVLRALTAAEPLLQLRLFARRRLAASAGTLVVVAGAYFGSMVLLPLYYQLVRGQDPAAAGLLGVPQVLATGIIMQVATRLVDRIPPGRIVALGTVLAPSGLLVLAWQLAADTPYWTIIAATVVIGMGVSMTIMPATAAGTRGLSHAEAPAAGTGLVIIQQVGSATGTAIITAALGRSLATRLPGTDGLDQAFGLPPSAAPALAASFQDSYLWAGAIMLLSLVPALFLPRR</sequence>
<keyword evidence="5 6" id="KW-0472">Membrane</keyword>
<protein>
    <submittedName>
        <fullName evidence="7">MFS transporter</fullName>
    </submittedName>
</protein>
<feature type="transmembrane region" description="Helical" evidence="6">
    <location>
        <begin position="124"/>
        <end position="148"/>
    </location>
</feature>
<keyword evidence="2" id="KW-0813">Transport</keyword>
<dbReference type="InterPro" id="IPR011701">
    <property type="entry name" value="MFS"/>
</dbReference>
<dbReference type="SUPFAM" id="SSF103473">
    <property type="entry name" value="MFS general substrate transporter"/>
    <property type="match status" value="1"/>
</dbReference>
<keyword evidence="3 6" id="KW-0812">Transmembrane</keyword>
<feature type="transmembrane region" description="Helical" evidence="6">
    <location>
        <begin position="34"/>
        <end position="58"/>
    </location>
</feature>
<evidence type="ECO:0000256" key="5">
    <source>
        <dbReference type="ARBA" id="ARBA00023136"/>
    </source>
</evidence>
<name>A0A4R5FFZ2_9ACTN</name>
<dbReference type="PANTHER" id="PTHR42718">
    <property type="entry name" value="MAJOR FACILITATOR SUPERFAMILY MULTIDRUG TRANSPORTER MFSC"/>
    <property type="match status" value="1"/>
</dbReference>
<evidence type="ECO:0000256" key="6">
    <source>
        <dbReference type="SAM" id="Phobius"/>
    </source>
</evidence>
<dbReference type="EMBL" id="SMLD01000049">
    <property type="protein sequence ID" value="TDE49924.1"/>
    <property type="molecule type" value="Genomic_DNA"/>
</dbReference>
<dbReference type="Pfam" id="PF07690">
    <property type="entry name" value="MFS_1"/>
    <property type="match status" value="1"/>
</dbReference>
<evidence type="ECO:0000256" key="3">
    <source>
        <dbReference type="ARBA" id="ARBA00022692"/>
    </source>
</evidence>
<dbReference type="PANTHER" id="PTHR42718:SF9">
    <property type="entry name" value="MAJOR FACILITATOR SUPERFAMILY MULTIDRUG TRANSPORTER MFSC"/>
    <property type="match status" value="1"/>
</dbReference>
<keyword evidence="4 6" id="KW-1133">Transmembrane helix</keyword>
<dbReference type="GO" id="GO:0022857">
    <property type="term" value="F:transmembrane transporter activity"/>
    <property type="evidence" value="ECO:0007669"/>
    <property type="project" value="InterPro"/>
</dbReference>
<evidence type="ECO:0000256" key="4">
    <source>
        <dbReference type="ARBA" id="ARBA00022989"/>
    </source>
</evidence>
<feature type="transmembrane region" description="Helical" evidence="6">
    <location>
        <begin position="220"/>
        <end position="237"/>
    </location>
</feature>
<evidence type="ECO:0000313" key="7">
    <source>
        <dbReference type="EMBL" id="TDE49924.1"/>
    </source>
</evidence>
<feature type="transmembrane region" description="Helical" evidence="6">
    <location>
        <begin position="99"/>
        <end position="118"/>
    </location>
</feature>